<dbReference type="PATRIC" id="fig|991778.3.peg.3899"/>
<dbReference type="AlphaFoldDB" id="F2AVB7"/>
<dbReference type="Proteomes" id="UP000006222">
    <property type="component" value="Unassembled WGS sequence"/>
</dbReference>
<accession>F2AVB7</accession>
<sequence length="115" mass="12997">MHDSTVLGAPIALNQFLRAEMVNQRRDRGNDLDHLLSDLAASKRPLSESQAAQNVESRQRQTVFAKKTREAVVELVANAKEVQQHFLVQASKWLGAVQFLLQIHCEFLGRTSFHC</sequence>
<proteinExistence type="predicted"/>
<organism evidence="1 2">
    <name type="scientific">Rhodopirellula baltica WH47</name>
    <dbReference type="NCBI Taxonomy" id="991778"/>
    <lineage>
        <taxon>Bacteria</taxon>
        <taxon>Pseudomonadati</taxon>
        <taxon>Planctomycetota</taxon>
        <taxon>Planctomycetia</taxon>
        <taxon>Pirellulales</taxon>
        <taxon>Pirellulaceae</taxon>
        <taxon>Rhodopirellula</taxon>
    </lineage>
</organism>
<name>F2AVB7_RHOBT</name>
<protein>
    <submittedName>
        <fullName evidence="1">Uncharacterized protein</fullName>
    </submittedName>
</protein>
<reference evidence="1 2" key="1">
    <citation type="journal article" date="2013" name="Mar. Genomics">
        <title>Expression of sulfatases in Rhodopirellula baltica and the diversity of sulfatases in the genus Rhodopirellula.</title>
        <authorList>
            <person name="Wegner C.E."/>
            <person name="Richter-Heitmann T."/>
            <person name="Klindworth A."/>
            <person name="Klockow C."/>
            <person name="Richter M."/>
            <person name="Achstetter T."/>
            <person name="Glockner F.O."/>
            <person name="Harder J."/>
        </authorList>
    </citation>
    <scope>NUCLEOTIDE SEQUENCE [LARGE SCALE GENOMIC DNA]</scope>
    <source>
        <strain evidence="1 2">WH47</strain>
    </source>
</reference>
<comment type="caution">
    <text evidence="1">The sequence shown here is derived from an EMBL/GenBank/DDBJ whole genome shotgun (WGS) entry which is preliminary data.</text>
</comment>
<dbReference type="EMBL" id="AFAR01000185">
    <property type="protein sequence ID" value="EGF26463.1"/>
    <property type="molecule type" value="Genomic_DNA"/>
</dbReference>
<evidence type="ECO:0000313" key="1">
    <source>
        <dbReference type="EMBL" id="EGF26463.1"/>
    </source>
</evidence>
<gene>
    <name evidence="1" type="ORF">RBWH47_01772</name>
</gene>
<evidence type="ECO:0000313" key="2">
    <source>
        <dbReference type="Proteomes" id="UP000006222"/>
    </source>
</evidence>